<sequence length="274" mass="31566">MNLAISEHRPAPDLKPFVHSFWFGQFDLDETPNIRSSVAPNGCIELIVHLSNQHDTLSLDDGAWDTSADLALAGRYTQSCEVQVSNLVDVFGIRLYPDGIRNIFGVLPSEFLSSFTNGITVLGRSLKDFCSRIRDLEERPAQLLLAEEYLRRQMEFNEQSCDYTYQSMKQIRKLAGMNDYQQVSSTMPIGNHRLQREFRHPYGVTVSEYIRPSRRNALQKYVQTGTQAMSPLTYDLEFSDPSHFMREFKDYLEIMPGRFSKQRDQYVANPVLDN</sequence>
<name>A0A2D0NDE2_FLAN2</name>
<dbReference type="PROSITE" id="PS01124">
    <property type="entry name" value="HTH_ARAC_FAMILY_2"/>
    <property type="match status" value="1"/>
</dbReference>
<dbReference type="InterPro" id="IPR018060">
    <property type="entry name" value="HTH_AraC"/>
</dbReference>
<dbReference type="OrthoDB" id="323290at2"/>
<dbReference type="Pfam" id="PF12833">
    <property type="entry name" value="HTH_18"/>
    <property type="match status" value="1"/>
</dbReference>
<dbReference type="GO" id="GO:0003700">
    <property type="term" value="F:DNA-binding transcription factor activity"/>
    <property type="evidence" value="ECO:0007669"/>
    <property type="project" value="InterPro"/>
</dbReference>
<feature type="domain" description="HTH araC/xylS-type" evidence="1">
    <location>
        <begin position="158"/>
        <end position="262"/>
    </location>
</feature>
<dbReference type="RefSeq" id="WP_099149789.1">
    <property type="nucleotide sequence ID" value="NZ_PDUD01000017.1"/>
</dbReference>
<evidence type="ECO:0000313" key="2">
    <source>
        <dbReference type="EMBL" id="PHN06534.1"/>
    </source>
</evidence>
<dbReference type="AlphaFoldDB" id="A0A2D0NDE2"/>
<comment type="caution">
    <text evidence="2">The sequence shown here is derived from an EMBL/GenBank/DDBJ whole genome shotgun (WGS) entry which is preliminary data.</text>
</comment>
<dbReference type="GO" id="GO:0043565">
    <property type="term" value="F:sequence-specific DNA binding"/>
    <property type="evidence" value="ECO:0007669"/>
    <property type="project" value="InterPro"/>
</dbReference>
<dbReference type="SMART" id="SM00342">
    <property type="entry name" value="HTH_ARAC"/>
    <property type="match status" value="1"/>
</dbReference>
<keyword evidence="3" id="KW-1185">Reference proteome</keyword>
<dbReference type="InterPro" id="IPR046532">
    <property type="entry name" value="DUF6597"/>
</dbReference>
<dbReference type="Pfam" id="PF20240">
    <property type="entry name" value="DUF6597"/>
    <property type="match status" value="1"/>
</dbReference>
<reference evidence="2 3" key="1">
    <citation type="submission" date="2017-10" db="EMBL/GenBank/DDBJ databases">
        <title>The draft genome sequence of Lewinella nigricans NBRC 102662.</title>
        <authorList>
            <person name="Wang K."/>
        </authorList>
    </citation>
    <scope>NUCLEOTIDE SEQUENCE [LARGE SCALE GENOMIC DNA]</scope>
    <source>
        <strain evidence="2 3">NBRC 102662</strain>
    </source>
</reference>
<dbReference type="Proteomes" id="UP000223913">
    <property type="component" value="Unassembled WGS sequence"/>
</dbReference>
<proteinExistence type="predicted"/>
<dbReference type="EMBL" id="PDUD01000017">
    <property type="protein sequence ID" value="PHN06534.1"/>
    <property type="molecule type" value="Genomic_DNA"/>
</dbReference>
<organism evidence="2 3">
    <name type="scientific">Flavilitoribacter nigricans (strain ATCC 23147 / DSM 23189 / NBRC 102662 / NCIMB 1420 / SS-2)</name>
    <name type="common">Lewinella nigricans</name>
    <dbReference type="NCBI Taxonomy" id="1122177"/>
    <lineage>
        <taxon>Bacteria</taxon>
        <taxon>Pseudomonadati</taxon>
        <taxon>Bacteroidota</taxon>
        <taxon>Saprospiria</taxon>
        <taxon>Saprospirales</taxon>
        <taxon>Lewinellaceae</taxon>
        <taxon>Flavilitoribacter</taxon>
    </lineage>
</organism>
<gene>
    <name evidence="2" type="ORF">CRP01_09525</name>
</gene>
<dbReference type="Gene3D" id="1.10.10.60">
    <property type="entry name" value="Homeodomain-like"/>
    <property type="match status" value="1"/>
</dbReference>
<evidence type="ECO:0000259" key="1">
    <source>
        <dbReference type="PROSITE" id="PS01124"/>
    </source>
</evidence>
<protein>
    <recommendedName>
        <fullName evidence="1">HTH araC/xylS-type domain-containing protein</fullName>
    </recommendedName>
</protein>
<accession>A0A2D0NDE2</accession>
<evidence type="ECO:0000313" key="3">
    <source>
        <dbReference type="Proteomes" id="UP000223913"/>
    </source>
</evidence>